<evidence type="ECO:0000313" key="3">
    <source>
        <dbReference type="Proteomes" id="UP001465976"/>
    </source>
</evidence>
<dbReference type="EMBL" id="JBAHYK010001216">
    <property type="protein sequence ID" value="KAL0568981.1"/>
    <property type="molecule type" value="Genomic_DNA"/>
</dbReference>
<organism evidence="2 3">
    <name type="scientific">Marasmius crinis-equi</name>
    <dbReference type="NCBI Taxonomy" id="585013"/>
    <lineage>
        <taxon>Eukaryota</taxon>
        <taxon>Fungi</taxon>
        <taxon>Dikarya</taxon>
        <taxon>Basidiomycota</taxon>
        <taxon>Agaricomycotina</taxon>
        <taxon>Agaricomycetes</taxon>
        <taxon>Agaricomycetidae</taxon>
        <taxon>Agaricales</taxon>
        <taxon>Marasmiineae</taxon>
        <taxon>Marasmiaceae</taxon>
        <taxon>Marasmius</taxon>
    </lineage>
</organism>
<feature type="compositionally biased region" description="Pro residues" evidence="1">
    <location>
        <begin position="225"/>
        <end position="236"/>
    </location>
</feature>
<reference evidence="2 3" key="1">
    <citation type="submission" date="2024-02" db="EMBL/GenBank/DDBJ databases">
        <title>A draft genome for the cacao thread blight pathogen Marasmius crinis-equi.</title>
        <authorList>
            <person name="Cohen S.P."/>
            <person name="Baruah I.K."/>
            <person name="Amoako-Attah I."/>
            <person name="Bukari Y."/>
            <person name="Meinhardt L.W."/>
            <person name="Bailey B.A."/>
        </authorList>
    </citation>
    <scope>NUCLEOTIDE SEQUENCE [LARGE SCALE GENOMIC DNA]</scope>
    <source>
        <strain evidence="2 3">GH-76</strain>
    </source>
</reference>
<evidence type="ECO:0000256" key="1">
    <source>
        <dbReference type="SAM" id="MobiDB-lite"/>
    </source>
</evidence>
<gene>
    <name evidence="2" type="ORF">V5O48_012990</name>
</gene>
<feature type="compositionally biased region" description="Low complexity" evidence="1">
    <location>
        <begin position="215"/>
        <end position="224"/>
    </location>
</feature>
<accession>A0ABR3F1A8</accession>
<sequence length="281" mass="30649">MGTSFGFSQVIRALARASNASEFSDRSQSIATLTLQIFGFVDITTLTSLVKTSCEAGFLAVQYTEQGRGVKLVVTLAEMKVKVDEMIRTLEETVLFCRSFRDAHLKQKCPKTLPQWVARLFIMWKTKKLSPQIGILSHKIQTLMLETQDLAHALSLVNVIQNQEEQLNRTRLQPANIVDRSSSQLLVEGTPPIRINLNRTSEPGVHSPGPGQGGSSDSPSQCSPPGDPGPETPPPSTTGFFAGAHNFDIVLFPGASISFTHVNGDQSIITNSRNTSRTETP</sequence>
<proteinExistence type="predicted"/>
<evidence type="ECO:0000313" key="2">
    <source>
        <dbReference type="EMBL" id="KAL0568981.1"/>
    </source>
</evidence>
<keyword evidence="3" id="KW-1185">Reference proteome</keyword>
<name>A0ABR3F1A8_9AGAR</name>
<dbReference type="Proteomes" id="UP001465976">
    <property type="component" value="Unassembled WGS sequence"/>
</dbReference>
<feature type="region of interest" description="Disordered" evidence="1">
    <location>
        <begin position="194"/>
        <end position="241"/>
    </location>
</feature>
<comment type="caution">
    <text evidence="2">The sequence shown here is derived from an EMBL/GenBank/DDBJ whole genome shotgun (WGS) entry which is preliminary data.</text>
</comment>
<protein>
    <submittedName>
        <fullName evidence="2">Uncharacterized protein</fullName>
    </submittedName>
</protein>